<proteinExistence type="predicted"/>
<dbReference type="InterPro" id="IPR000421">
    <property type="entry name" value="FA58C"/>
</dbReference>
<gene>
    <name evidence="2" type="ORF">NEMVEDRAFT_v1g200528</name>
</gene>
<accession>A7RQB9</accession>
<dbReference type="InterPro" id="IPR008979">
    <property type="entry name" value="Galactose-bd-like_sf"/>
</dbReference>
<dbReference type="Proteomes" id="UP000001593">
    <property type="component" value="Unassembled WGS sequence"/>
</dbReference>
<dbReference type="EMBL" id="DS469528">
    <property type="protein sequence ID" value="EDO46265.1"/>
    <property type="molecule type" value="Genomic_DNA"/>
</dbReference>
<dbReference type="InParanoid" id="A7RQB9"/>
<keyword evidence="3" id="KW-1185">Reference proteome</keyword>
<feature type="domain" description="F5/8 type C" evidence="1">
    <location>
        <begin position="88"/>
        <end position="158"/>
    </location>
</feature>
<protein>
    <recommendedName>
        <fullName evidence="1">F5/8 type C domain-containing protein</fullName>
    </recommendedName>
</protein>
<dbReference type="PhylomeDB" id="A7RQB9"/>
<dbReference type="SUPFAM" id="SSF49785">
    <property type="entry name" value="Galactose-binding domain-like"/>
    <property type="match status" value="1"/>
</dbReference>
<sequence length="160" mass="18276">MHVLLGPVHLITFAWRTSRRSASRLHVPKTLLHALAGQSASRIRVLYRTAAFQPRRDLVAKPSLTMVDSMEKIPIGRRATCLDSFQAWTTIYKLSFSNDHSNWRVYRENNAEKVFNGNFDTSTVVKNYLADPTSTKFVRFIVAGYFVRPIMTVELYGPTP</sequence>
<evidence type="ECO:0000259" key="1">
    <source>
        <dbReference type="PROSITE" id="PS50022"/>
    </source>
</evidence>
<organism evidence="2 3">
    <name type="scientific">Nematostella vectensis</name>
    <name type="common">Starlet sea anemone</name>
    <dbReference type="NCBI Taxonomy" id="45351"/>
    <lineage>
        <taxon>Eukaryota</taxon>
        <taxon>Metazoa</taxon>
        <taxon>Cnidaria</taxon>
        <taxon>Anthozoa</taxon>
        <taxon>Hexacorallia</taxon>
        <taxon>Actiniaria</taxon>
        <taxon>Edwardsiidae</taxon>
        <taxon>Nematostella</taxon>
    </lineage>
</organism>
<dbReference type="Gene3D" id="2.60.120.260">
    <property type="entry name" value="Galactose-binding domain-like"/>
    <property type="match status" value="1"/>
</dbReference>
<evidence type="ECO:0000313" key="3">
    <source>
        <dbReference type="Proteomes" id="UP000001593"/>
    </source>
</evidence>
<dbReference type="PANTHER" id="PTHR24543:SF291">
    <property type="entry name" value="SMOKE ALARM, ISOFORM D"/>
    <property type="match status" value="1"/>
</dbReference>
<dbReference type="PROSITE" id="PS50022">
    <property type="entry name" value="FA58C_3"/>
    <property type="match status" value="1"/>
</dbReference>
<dbReference type="Pfam" id="PF00754">
    <property type="entry name" value="F5_F8_type_C"/>
    <property type="match status" value="1"/>
</dbReference>
<dbReference type="AlphaFoldDB" id="A7RQB9"/>
<name>A7RQB9_NEMVE</name>
<dbReference type="PANTHER" id="PTHR24543">
    <property type="entry name" value="MULTICOPPER OXIDASE-RELATED"/>
    <property type="match status" value="1"/>
</dbReference>
<dbReference type="SMART" id="SM00231">
    <property type="entry name" value="FA58C"/>
    <property type="match status" value="1"/>
</dbReference>
<reference evidence="2 3" key="1">
    <citation type="journal article" date="2007" name="Science">
        <title>Sea anemone genome reveals ancestral eumetazoan gene repertoire and genomic organization.</title>
        <authorList>
            <person name="Putnam N.H."/>
            <person name="Srivastava M."/>
            <person name="Hellsten U."/>
            <person name="Dirks B."/>
            <person name="Chapman J."/>
            <person name="Salamov A."/>
            <person name="Terry A."/>
            <person name="Shapiro H."/>
            <person name="Lindquist E."/>
            <person name="Kapitonov V.V."/>
            <person name="Jurka J."/>
            <person name="Genikhovich G."/>
            <person name="Grigoriev I.V."/>
            <person name="Lucas S.M."/>
            <person name="Steele R.E."/>
            <person name="Finnerty J.R."/>
            <person name="Technau U."/>
            <person name="Martindale M.Q."/>
            <person name="Rokhsar D.S."/>
        </authorList>
    </citation>
    <scope>NUCLEOTIDE SEQUENCE [LARGE SCALE GENOMIC DNA]</scope>
    <source>
        <strain evidence="3">CH2 X CH6</strain>
    </source>
</reference>
<evidence type="ECO:0000313" key="2">
    <source>
        <dbReference type="EMBL" id="EDO46265.1"/>
    </source>
</evidence>
<dbReference type="HOGENOM" id="CLU_1654224_0_0_1"/>